<dbReference type="InParanoid" id="E1Z2Z1"/>
<organism evidence="4">
    <name type="scientific">Chlorella variabilis</name>
    <name type="common">Green alga</name>
    <dbReference type="NCBI Taxonomy" id="554065"/>
    <lineage>
        <taxon>Eukaryota</taxon>
        <taxon>Viridiplantae</taxon>
        <taxon>Chlorophyta</taxon>
        <taxon>core chlorophytes</taxon>
        <taxon>Trebouxiophyceae</taxon>
        <taxon>Chlorellales</taxon>
        <taxon>Chlorellaceae</taxon>
        <taxon>Chlorella clade</taxon>
        <taxon>Chlorella</taxon>
    </lineage>
</organism>
<feature type="repeat" description="WD" evidence="1">
    <location>
        <begin position="31"/>
        <end position="63"/>
    </location>
</feature>
<dbReference type="PANTHER" id="PTHR13211:SF0">
    <property type="entry name" value="TELOMERASE CAJAL BODY PROTEIN 1"/>
    <property type="match status" value="1"/>
</dbReference>
<proteinExistence type="predicted"/>
<keyword evidence="4" id="KW-1185">Reference proteome</keyword>
<feature type="region of interest" description="Disordered" evidence="2">
    <location>
        <begin position="429"/>
        <end position="454"/>
    </location>
</feature>
<dbReference type="FunCoup" id="E1Z2Z1">
    <property type="interactions" value="1812"/>
</dbReference>
<dbReference type="Proteomes" id="UP000008141">
    <property type="component" value="Unassembled WGS sequence"/>
</dbReference>
<keyword evidence="1" id="KW-0853">WD repeat</keyword>
<dbReference type="Gene3D" id="2.130.10.10">
    <property type="entry name" value="YVTN repeat-like/Quinoprotein amine dehydrogenase"/>
    <property type="match status" value="3"/>
</dbReference>
<dbReference type="PROSITE" id="PS50294">
    <property type="entry name" value="WD_REPEATS_REGION"/>
    <property type="match status" value="1"/>
</dbReference>
<feature type="compositionally biased region" description="Low complexity" evidence="2">
    <location>
        <begin position="440"/>
        <end position="454"/>
    </location>
</feature>
<dbReference type="InterPro" id="IPR001680">
    <property type="entry name" value="WD40_rpt"/>
</dbReference>
<gene>
    <name evidence="3" type="ORF">CHLNCDRAFT_133375</name>
</gene>
<dbReference type="PROSITE" id="PS50082">
    <property type="entry name" value="WD_REPEATS_2"/>
    <property type="match status" value="1"/>
</dbReference>
<evidence type="ECO:0000313" key="4">
    <source>
        <dbReference type="Proteomes" id="UP000008141"/>
    </source>
</evidence>
<dbReference type="OMA" id="IRTWILP"/>
<dbReference type="Pfam" id="PF00400">
    <property type="entry name" value="WD40"/>
    <property type="match status" value="3"/>
</dbReference>
<name>E1Z2Z1_CHLVA</name>
<evidence type="ECO:0000313" key="3">
    <source>
        <dbReference type="EMBL" id="EFN60077.1"/>
    </source>
</evidence>
<accession>E1Z2Z1</accession>
<protein>
    <recommendedName>
        <fullName evidence="5">Anaphase-promoting complex subunit 4 WD40 domain-containing protein</fullName>
    </recommendedName>
</protein>
<dbReference type="InterPro" id="IPR051150">
    <property type="entry name" value="SWT21/TCAB1_mRNA_Telomere"/>
</dbReference>
<evidence type="ECO:0008006" key="5">
    <source>
        <dbReference type="Google" id="ProtNLM"/>
    </source>
</evidence>
<dbReference type="PANTHER" id="PTHR13211">
    <property type="entry name" value="TELOMERASE CAJAL BODY PROTEIN 1"/>
    <property type="match status" value="1"/>
</dbReference>
<feature type="region of interest" description="Disordered" evidence="2">
    <location>
        <begin position="377"/>
        <end position="407"/>
    </location>
</feature>
<feature type="compositionally biased region" description="Low complexity" evidence="2">
    <location>
        <begin position="102"/>
        <end position="123"/>
    </location>
</feature>
<sequence length="454" mass="48047">MEGTLLELQFDATPTRIYTVHDEYASSPPGRTPHSNFLRGVKWSPDGACLLTASDDNCLRVYDTPLEAFHQAGYGGEDAAGSAAAADGMDAANGTPAAVAHQPAGQRTPAQPPGAQQQQQQQGDSLSPALRLQCGELLYDYCWFSGMTAADPASCCLATTGRAQPVHLWDALSGELRCTYRAYNDLDEVAPAHSLAFSLDGATLYCGFNKQIRSFRIVSCMALNPDREGMLAAGSYSGAGLLLDTRTRGLLCLLEGGHSGGLTHLCFSADGNFLYTGARKDPAILCWDVRYSSGVVYSMQRASAGTNQRMYFDIEPCGRHLATGGEDGVVRVFDLRDGSVAGQFVAAEDTVNGVHFHPFLPLLATASGHRRYFLAPDDASSASDSDSEASPSSSSSESDDSARDRRRLSTQENVLNIWHCSAIPAHVQAAADEEMEDAAGEAAAGEAAAAALGA</sequence>
<dbReference type="AlphaFoldDB" id="E1Z2Z1"/>
<dbReference type="OrthoDB" id="239865at2759"/>
<feature type="compositionally biased region" description="Low complexity" evidence="2">
    <location>
        <begin position="377"/>
        <end position="396"/>
    </location>
</feature>
<dbReference type="RefSeq" id="XP_005852179.1">
    <property type="nucleotide sequence ID" value="XM_005852117.1"/>
</dbReference>
<dbReference type="InterPro" id="IPR036322">
    <property type="entry name" value="WD40_repeat_dom_sf"/>
</dbReference>
<feature type="region of interest" description="Disordered" evidence="2">
    <location>
        <begin position="93"/>
        <end position="124"/>
    </location>
</feature>
<reference evidence="3 4" key="1">
    <citation type="journal article" date="2010" name="Plant Cell">
        <title>The Chlorella variabilis NC64A genome reveals adaptation to photosymbiosis, coevolution with viruses, and cryptic sex.</title>
        <authorList>
            <person name="Blanc G."/>
            <person name="Duncan G."/>
            <person name="Agarkova I."/>
            <person name="Borodovsky M."/>
            <person name="Gurnon J."/>
            <person name="Kuo A."/>
            <person name="Lindquist E."/>
            <person name="Lucas S."/>
            <person name="Pangilinan J."/>
            <person name="Polle J."/>
            <person name="Salamov A."/>
            <person name="Terry A."/>
            <person name="Yamada T."/>
            <person name="Dunigan D.D."/>
            <person name="Grigoriev I.V."/>
            <person name="Claverie J.M."/>
            <person name="Van Etten J.L."/>
        </authorList>
    </citation>
    <scope>NUCLEOTIDE SEQUENCE [LARGE SCALE GENOMIC DNA]</scope>
    <source>
        <strain evidence="3 4">NC64A</strain>
    </source>
</reference>
<dbReference type="GeneID" id="17359394"/>
<dbReference type="EMBL" id="GL433835">
    <property type="protein sequence ID" value="EFN60077.1"/>
    <property type="molecule type" value="Genomic_DNA"/>
</dbReference>
<dbReference type="SMART" id="SM00320">
    <property type="entry name" value="WD40"/>
    <property type="match status" value="5"/>
</dbReference>
<evidence type="ECO:0000256" key="1">
    <source>
        <dbReference type="PROSITE-ProRule" id="PRU00221"/>
    </source>
</evidence>
<dbReference type="eggNOG" id="KOG2919">
    <property type="taxonomic scope" value="Eukaryota"/>
</dbReference>
<dbReference type="KEGG" id="cvr:CHLNCDRAFT_133375"/>
<evidence type="ECO:0000256" key="2">
    <source>
        <dbReference type="SAM" id="MobiDB-lite"/>
    </source>
</evidence>
<dbReference type="SUPFAM" id="SSF50978">
    <property type="entry name" value="WD40 repeat-like"/>
    <property type="match status" value="1"/>
</dbReference>
<dbReference type="InterPro" id="IPR015943">
    <property type="entry name" value="WD40/YVTN_repeat-like_dom_sf"/>
</dbReference>